<dbReference type="InterPro" id="IPR052403">
    <property type="entry name" value="LINC-complex_assoc"/>
</dbReference>
<reference evidence="8" key="1">
    <citation type="submission" date="2025-08" db="UniProtKB">
        <authorList>
            <consortium name="RefSeq"/>
        </authorList>
    </citation>
    <scope>IDENTIFICATION</scope>
</reference>
<dbReference type="PANTHER" id="PTHR47535">
    <property type="entry name" value="MUSCLE-SPECIFIC PROTEIN 300 KDA, ISOFORM G"/>
    <property type="match status" value="1"/>
</dbReference>
<evidence type="ECO:0000313" key="7">
    <source>
        <dbReference type="Proteomes" id="UP000695022"/>
    </source>
</evidence>
<dbReference type="SMART" id="SM00150">
    <property type="entry name" value="SPEC"/>
    <property type="match status" value="6"/>
</dbReference>
<feature type="coiled-coil region" evidence="6">
    <location>
        <begin position="984"/>
        <end position="1014"/>
    </location>
</feature>
<keyword evidence="5" id="KW-0472">Membrane</keyword>
<feature type="coiled-coil region" evidence="6">
    <location>
        <begin position="292"/>
        <end position="322"/>
    </location>
</feature>
<evidence type="ECO:0000256" key="1">
    <source>
        <dbReference type="ARBA" id="ARBA00004370"/>
    </source>
</evidence>
<keyword evidence="7" id="KW-1185">Reference proteome</keyword>
<evidence type="ECO:0000256" key="6">
    <source>
        <dbReference type="SAM" id="Coils"/>
    </source>
</evidence>
<keyword evidence="4" id="KW-1133">Transmembrane helix</keyword>
<sequence length="1452" mass="163630">MYDTLPQELIAEKVATGEKELAACLHNCEETLVNTSLPGKQLIRQHYDSLKHRFESYSVLLHLCKDNLQSCLHQWKQYDDQYRLLLAWVIDTEAKLKSYELKNTIEEKEQQFRSFTETAQDVEQHQNALTELSASADGVVQAMQAASEAMLPEGEVLEEQQQAVLAFGGESINLVNDMTNLRARHCEAHDQVQELVKRCEQDVTDHTAYVTALAEAYPALAVCIETHTSVVSHTTADRHTVEKDIIKIQETLSKTDPEMHRLAEITSKAESVYPSTGEAGRQMIREEIDSLKAQWEAVLRDLESTLQRLRELVGQLEQSESQLAIVLTWLQATESNLRAVDNPSATLQEKQETQEAVKSVLAEVFSYKNTVDKAVKSIRDMVSADDASLVQADTCSMLYENLHASCKVAQEKADEAVNSHRSFSDTYQTVLQWIANTQATLDTCQGAPRDKAKLHSLVEKVNDIVATKPEGEVKLSQAMTYADQVLANTSVEGQEVIKQDVVLLRTKWNSLWLQVTETQASVTGRLGQVSVFTELYKKLTATIKDYEQKLANFDLVSTVEEKRTVLEQLQELQGLVMSQHPEVEKLTATADEIGNDATKEQAAQPSMQLDHLANVTIPDAIAQWQMYVVDHETYTQRWQLASSWLTTAQATAAELRDSAPQDTQSLQVAVDALQTLESSLEEGNKLVGAATQASQPVLSKTALYGRDVIREEVHALQQAVDELTIDIASVKTSLDSQQSFLKSLEDKGRQLLQWLQEMEKTLITASESKDTLDSKRKALHNVKSIQETVLSEEKAIAEDYVEQVMQASSEQLSDLASTLMDKYSAVVQKCQNHEQCCMDIVEDHVQYTTCRHNCELWMSDMHDHIVACEHPAPGLNGVQESLDKLKELCASVESGGATLQEVDKAADKVLPNTASHGQEAVKSEMSRLKDKYTELSNTATEVTHTLELRKQQWVTFTTIYEAFSQWLASQELNASKWGELRSTLEEKKQLVTTLHDAINEIEQQAEQLAEVKNAAAAFPEERTVMTQMTRASTHYEKLTDTAQQLLQTSETRADEHDAYHVTFAACRQALQSAVDQLAKSKDVTGGKDTLQEKLSVVEVGLDSSLPAVTCFLEQRVFRYKWADFHWGPQQQKPRVIRLDYKTDGDQDFKMKTFASSRLNLEEIILRTAIEAEEPPEKIVDGNAKLEFVLSPEIGLLLHTTVKPPIQARFVKMHPHLKQAMECVPGKKFKRNWDIPAQILSRYKSCTLKAQKPECLKELQKTMSEGNSRVKQAAEMCDTVTPHTSTDGAQTMRSNLEHLALSCDELRNDVMKAIVRLETQELEWEKVEVSISQLKTWVSDTQAKLDKLDNLEPDLISKRTHLDKCKAVAEDLQEHEVMFNQLVSMSLRLAKKRSDEGQLTAVPELDGQYRHLVNRTQALVETWEVYVVEHEQFRDSYSDTVDWLSLAKSQYQS</sequence>
<accession>A0ABM1E7Y4</accession>
<dbReference type="InterPro" id="IPR002017">
    <property type="entry name" value="Spectrin_repeat"/>
</dbReference>
<dbReference type="RefSeq" id="XP_014668305.1">
    <property type="nucleotide sequence ID" value="XM_014812819.1"/>
</dbReference>
<keyword evidence="3" id="KW-0677">Repeat</keyword>
<evidence type="ECO:0000256" key="3">
    <source>
        <dbReference type="ARBA" id="ARBA00022737"/>
    </source>
</evidence>
<evidence type="ECO:0000256" key="2">
    <source>
        <dbReference type="ARBA" id="ARBA00022692"/>
    </source>
</evidence>
<dbReference type="PANTHER" id="PTHR47535:SF7">
    <property type="entry name" value="CALMIN"/>
    <property type="match status" value="1"/>
</dbReference>
<dbReference type="InterPro" id="IPR018159">
    <property type="entry name" value="Spectrin/alpha-actinin"/>
</dbReference>
<keyword evidence="6" id="KW-0175">Coiled coil</keyword>
<protein>
    <submittedName>
        <fullName evidence="8">Nesprin-1-like</fullName>
    </submittedName>
</protein>
<name>A0ABM1E7Y4_PRICU</name>
<organism evidence="7 8">
    <name type="scientific">Priapulus caudatus</name>
    <name type="common">Priapulid worm</name>
    <dbReference type="NCBI Taxonomy" id="37621"/>
    <lineage>
        <taxon>Eukaryota</taxon>
        <taxon>Metazoa</taxon>
        <taxon>Ecdysozoa</taxon>
        <taxon>Scalidophora</taxon>
        <taxon>Priapulida</taxon>
        <taxon>Priapulimorpha</taxon>
        <taxon>Priapulimorphida</taxon>
        <taxon>Priapulidae</taxon>
        <taxon>Priapulus</taxon>
    </lineage>
</organism>
<dbReference type="Pfam" id="PF00435">
    <property type="entry name" value="Spectrin"/>
    <property type="match status" value="1"/>
</dbReference>
<evidence type="ECO:0000256" key="4">
    <source>
        <dbReference type="ARBA" id="ARBA00022989"/>
    </source>
</evidence>
<dbReference type="Proteomes" id="UP000695022">
    <property type="component" value="Unplaced"/>
</dbReference>
<comment type="subcellular location">
    <subcellularLocation>
        <location evidence="1">Membrane</location>
    </subcellularLocation>
</comment>
<dbReference type="SUPFAM" id="SSF46966">
    <property type="entry name" value="Spectrin repeat"/>
    <property type="match status" value="7"/>
</dbReference>
<dbReference type="GeneID" id="106809654"/>
<gene>
    <name evidence="8" type="primary">LOC106809654</name>
</gene>
<feature type="coiled-coil region" evidence="6">
    <location>
        <begin position="1255"/>
        <end position="1322"/>
    </location>
</feature>
<dbReference type="Gene3D" id="1.20.58.60">
    <property type="match status" value="6"/>
</dbReference>
<proteinExistence type="predicted"/>
<evidence type="ECO:0000313" key="8">
    <source>
        <dbReference type="RefSeq" id="XP_014668305.1"/>
    </source>
</evidence>
<evidence type="ECO:0000256" key="5">
    <source>
        <dbReference type="ARBA" id="ARBA00023136"/>
    </source>
</evidence>
<keyword evidence="2" id="KW-0812">Transmembrane</keyword>